<comment type="caution">
    <text evidence="1">The sequence shown here is derived from an EMBL/GenBank/DDBJ whole genome shotgun (WGS) entry which is preliminary data.</text>
</comment>
<accession>A0AAN9FSL9</accession>
<reference evidence="1 2" key="1">
    <citation type="submission" date="2024-01" db="EMBL/GenBank/DDBJ databases">
        <title>The genomes of 5 underutilized Papilionoideae crops provide insights into root nodulation and disease resistance.</title>
        <authorList>
            <person name="Yuan L."/>
        </authorList>
    </citation>
    <scope>NUCLEOTIDE SEQUENCE [LARGE SCALE GENOMIC DNA]</scope>
    <source>
        <strain evidence="1">LY-2023</strain>
        <tissue evidence="1">Leaf</tissue>
    </source>
</reference>
<evidence type="ECO:0008006" key="3">
    <source>
        <dbReference type="Google" id="ProtNLM"/>
    </source>
</evidence>
<proteinExistence type="predicted"/>
<evidence type="ECO:0000313" key="2">
    <source>
        <dbReference type="Proteomes" id="UP001359559"/>
    </source>
</evidence>
<sequence length="127" mass="14350">MMTTWVVATGHFFFSSYQRHIYLRHVIRDKGTATHVNECLWDDSIILVRASKAEAYTILKILNTYSKSLGQRINVAKSGIIFGNQVPPSTRVRRSAKNLPGSAILNMEKRIGSRTYLGLPRLPKVGF</sequence>
<protein>
    <recommendedName>
        <fullName evidence="3">Reverse transcriptase domain-containing protein</fullName>
    </recommendedName>
</protein>
<dbReference type="Proteomes" id="UP001359559">
    <property type="component" value="Unassembled WGS sequence"/>
</dbReference>
<dbReference type="AlphaFoldDB" id="A0AAN9FSL9"/>
<dbReference type="EMBL" id="JAYKXN010000006">
    <property type="protein sequence ID" value="KAK7278323.1"/>
    <property type="molecule type" value="Genomic_DNA"/>
</dbReference>
<name>A0AAN9FSL9_CLITE</name>
<keyword evidence="2" id="KW-1185">Reference proteome</keyword>
<evidence type="ECO:0000313" key="1">
    <source>
        <dbReference type="EMBL" id="KAK7278323.1"/>
    </source>
</evidence>
<organism evidence="1 2">
    <name type="scientific">Clitoria ternatea</name>
    <name type="common">Butterfly pea</name>
    <dbReference type="NCBI Taxonomy" id="43366"/>
    <lineage>
        <taxon>Eukaryota</taxon>
        <taxon>Viridiplantae</taxon>
        <taxon>Streptophyta</taxon>
        <taxon>Embryophyta</taxon>
        <taxon>Tracheophyta</taxon>
        <taxon>Spermatophyta</taxon>
        <taxon>Magnoliopsida</taxon>
        <taxon>eudicotyledons</taxon>
        <taxon>Gunneridae</taxon>
        <taxon>Pentapetalae</taxon>
        <taxon>rosids</taxon>
        <taxon>fabids</taxon>
        <taxon>Fabales</taxon>
        <taxon>Fabaceae</taxon>
        <taxon>Papilionoideae</taxon>
        <taxon>50 kb inversion clade</taxon>
        <taxon>NPAAA clade</taxon>
        <taxon>indigoferoid/millettioid clade</taxon>
        <taxon>Phaseoleae</taxon>
        <taxon>Clitoria</taxon>
    </lineage>
</organism>
<gene>
    <name evidence="1" type="ORF">RJT34_23350</name>
</gene>